<dbReference type="NCBIfam" id="TIGR03083">
    <property type="entry name" value="maleylpyruvate isomerase family mycothiol-dependent enzyme"/>
    <property type="match status" value="1"/>
</dbReference>
<reference evidence="2 3" key="1">
    <citation type="submission" date="2015-01" db="EMBL/GenBank/DDBJ databases">
        <title>Draft genome sequence of Leucobacter komagatae strain VKM ST2845.</title>
        <authorList>
            <person name="Karlyshev A.V."/>
            <person name="Kudryashova E.B."/>
        </authorList>
    </citation>
    <scope>NUCLEOTIDE SEQUENCE [LARGE SCALE GENOMIC DNA]</scope>
    <source>
        <strain evidence="2 3">VKM ST2845</strain>
    </source>
</reference>
<dbReference type="AlphaFoldDB" id="A0A0D0IL55"/>
<protein>
    <recommendedName>
        <fullName evidence="1">Mycothiol-dependent maleylpyruvate isomerase metal-binding domain-containing protein</fullName>
    </recommendedName>
</protein>
<gene>
    <name evidence="2" type="ORF">SD72_13015</name>
</gene>
<organism evidence="2 3">
    <name type="scientific">Leucobacter komagatae</name>
    <dbReference type="NCBI Taxonomy" id="55969"/>
    <lineage>
        <taxon>Bacteria</taxon>
        <taxon>Bacillati</taxon>
        <taxon>Actinomycetota</taxon>
        <taxon>Actinomycetes</taxon>
        <taxon>Micrococcales</taxon>
        <taxon>Microbacteriaceae</taxon>
        <taxon>Leucobacter</taxon>
    </lineage>
</organism>
<dbReference type="SUPFAM" id="SSF109854">
    <property type="entry name" value="DinB/YfiT-like putative metalloenzymes"/>
    <property type="match status" value="1"/>
</dbReference>
<dbReference type="Proteomes" id="UP000032120">
    <property type="component" value="Unassembled WGS sequence"/>
</dbReference>
<dbReference type="Gene3D" id="1.20.120.450">
    <property type="entry name" value="dinb family like domain"/>
    <property type="match status" value="1"/>
</dbReference>
<sequence>MDISRALDVLEETATVLDRAVSELPPRRWLRPTPARGWSIANQIGHLAWSDSMALQAVQRDPEFAQFVKRVLSSEVSGFVDRGARERATLPVPQLLREWRAGRSELRDALAVADPAARVTWLGPPVLPRTMVASRTVETWAHALDVFDALAEDMPATAGVQVVAAMGVRTRESSFRARKIPLPEAPVRVELTVDGGGRIAFGQADAPERVLGSAWGFAAVVTQRRNIADVELETVGDGAARWMRIAQAFGGAPTNGPTPGARLAWHQ</sequence>
<accession>A0A0D0IL55</accession>
<dbReference type="EMBL" id="JXSQ01000021">
    <property type="protein sequence ID" value="KIP51847.1"/>
    <property type="molecule type" value="Genomic_DNA"/>
</dbReference>
<dbReference type="InterPro" id="IPR017517">
    <property type="entry name" value="Maleyloyr_isom"/>
</dbReference>
<keyword evidence="3" id="KW-1185">Reference proteome</keyword>
<evidence type="ECO:0000313" key="3">
    <source>
        <dbReference type="Proteomes" id="UP000032120"/>
    </source>
</evidence>
<feature type="domain" description="Mycothiol-dependent maleylpyruvate isomerase metal-binding" evidence="1">
    <location>
        <begin position="12"/>
        <end position="146"/>
    </location>
</feature>
<dbReference type="InterPro" id="IPR034660">
    <property type="entry name" value="DinB/YfiT-like"/>
</dbReference>
<name>A0A0D0IL55_9MICO</name>
<evidence type="ECO:0000259" key="1">
    <source>
        <dbReference type="Pfam" id="PF11716"/>
    </source>
</evidence>
<proteinExistence type="predicted"/>
<comment type="caution">
    <text evidence="2">The sequence shown here is derived from an EMBL/GenBank/DDBJ whole genome shotgun (WGS) entry which is preliminary data.</text>
</comment>
<dbReference type="NCBIfam" id="TIGR03084">
    <property type="entry name" value="TIGR03084 family metal-binding protein"/>
    <property type="match status" value="1"/>
</dbReference>
<dbReference type="InterPro" id="IPR017518">
    <property type="entry name" value="CHP03084"/>
</dbReference>
<dbReference type="GO" id="GO:0046872">
    <property type="term" value="F:metal ion binding"/>
    <property type="evidence" value="ECO:0007669"/>
    <property type="project" value="InterPro"/>
</dbReference>
<dbReference type="Pfam" id="PF11716">
    <property type="entry name" value="MDMPI_N"/>
    <property type="match status" value="1"/>
</dbReference>
<dbReference type="InterPro" id="IPR024344">
    <property type="entry name" value="MDMPI_metal-binding"/>
</dbReference>
<evidence type="ECO:0000313" key="2">
    <source>
        <dbReference type="EMBL" id="KIP51847.1"/>
    </source>
</evidence>